<reference evidence="2 3" key="1">
    <citation type="submission" date="2023-03" db="EMBL/GenBank/DDBJ databases">
        <title>Bacillus Genome Sequencing.</title>
        <authorList>
            <person name="Dunlap C."/>
        </authorList>
    </citation>
    <scope>NUCLEOTIDE SEQUENCE [LARGE SCALE GENOMIC DNA]</scope>
    <source>
        <strain evidence="2 3">B-59205</strain>
    </source>
</reference>
<evidence type="ECO:0000259" key="1">
    <source>
        <dbReference type="Pfam" id="PF01844"/>
    </source>
</evidence>
<dbReference type="GO" id="GO:0003676">
    <property type="term" value="F:nucleic acid binding"/>
    <property type="evidence" value="ECO:0007669"/>
    <property type="project" value="InterPro"/>
</dbReference>
<dbReference type="Pfam" id="PF01844">
    <property type="entry name" value="HNH"/>
    <property type="match status" value="1"/>
</dbReference>
<evidence type="ECO:0000313" key="3">
    <source>
        <dbReference type="Proteomes" id="UP001344888"/>
    </source>
</evidence>
<dbReference type="InterPro" id="IPR002711">
    <property type="entry name" value="HNH"/>
</dbReference>
<keyword evidence="2" id="KW-0540">Nuclease</keyword>
<organism evidence="2 3">
    <name type="scientific">Metasolibacillus meyeri</name>
    <dbReference type="NCBI Taxonomy" id="1071052"/>
    <lineage>
        <taxon>Bacteria</taxon>
        <taxon>Bacillati</taxon>
        <taxon>Bacillota</taxon>
        <taxon>Bacilli</taxon>
        <taxon>Bacillales</taxon>
        <taxon>Caryophanaceae</taxon>
        <taxon>Metasolibacillus</taxon>
    </lineage>
</organism>
<keyword evidence="3" id="KW-1185">Reference proteome</keyword>
<comment type="caution">
    <text evidence="2">The sequence shown here is derived from an EMBL/GenBank/DDBJ whole genome shotgun (WGS) entry which is preliminary data.</text>
</comment>
<dbReference type="Gene3D" id="1.10.30.50">
    <property type="match status" value="1"/>
</dbReference>
<sequence length="200" mass="23931">MLKPVKDKIPIRSYTGECWKTNKSNKKRLVIDFEKKCSYCDDHDHYSGGYNSYHVEHFAPKEKFKHLEFTYDNLLYCCPYCNISKSNKWVGANEFENIIGEQGFVDPCSTDYNKHLVRNIDGSIGYITPIGAYMYTELKLYLRRHMLIHTLEKVRTRRKMLQSKIEKKEKRGEDTKILREVYKHLCVVFSEYYDIYFEED</sequence>
<protein>
    <submittedName>
        <fullName evidence="2">HNH endonuclease</fullName>
    </submittedName>
</protein>
<proteinExistence type="predicted"/>
<dbReference type="GO" id="GO:0004519">
    <property type="term" value="F:endonuclease activity"/>
    <property type="evidence" value="ECO:0007669"/>
    <property type="project" value="UniProtKB-KW"/>
</dbReference>
<dbReference type="Proteomes" id="UP001344888">
    <property type="component" value="Unassembled WGS sequence"/>
</dbReference>
<dbReference type="AlphaFoldDB" id="A0AAW9NIQ9"/>
<accession>A0AAW9NIQ9</accession>
<dbReference type="GO" id="GO:0008270">
    <property type="term" value="F:zinc ion binding"/>
    <property type="evidence" value="ECO:0007669"/>
    <property type="project" value="InterPro"/>
</dbReference>
<dbReference type="CDD" id="cd00085">
    <property type="entry name" value="HNHc"/>
    <property type="match status" value="1"/>
</dbReference>
<dbReference type="RefSeq" id="WP_326121620.1">
    <property type="nucleotide sequence ID" value="NZ_JARSFG010000003.1"/>
</dbReference>
<keyword evidence="2" id="KW-0378">Hydrolase</keyword>
<evidence type="ECO:0000313" key="2">
    <source>
        <dbReference type="EMBL" id="MEC1177315.1"/>
    </source>
</evidence>
<gene>
    <name evidence="2" type="ORF">P9B03_02365</name>
</gene>
<keyword evidence="2" id="KW-0255">Endonuclease</keyword>
<dbReference type="InterPro" id="IPR003615">
    <property type="entry name" value="HNH_nuc"/>
</dbReference>
<feature type="domain" description="HNH" evidence="1">
    <location>
        <begin position="37"/>
        <end position="88"/>
    </location>
</feature>
<dbReference type="EMBL" id="JARSFG010000003">
    <property type="protein sequence ID" value="MEC1177315.1"/>
    <property type="molecule type" value="Genomic_DNA"/>
</dbReference>
<name>A0AAW9NIQ9_9BACL</name>